<dbReference type="SUPFAM" id="SSF54427">
    <property type="entry name" value="NTF2-like"/>
    <property type="match status" value="1"/>
</dbReference>
<evidence type="ECO:0000259" key="1">
    <source>
        <dbReference type="Pfam" id="PF13474"/>
    </source>
</evidence>
<gene>
    <name evidence="2" type="ORF">NTE_02179</name>
</gene>
<evidence type="ECO:0000313" key="2">
    <source>
        <dbReference type="EMBL" id="AIF84233.1"/>
    </source>
</evidence>
<accession>A0A075MT04</accession>
<dbReference type="EMBL" id="CP007174">
    <property type="protein sequence ID" value="AIF84233.1"/>
    <property type="molecule type" value="Genomic_DNA"/>
</dbReference>
<dbReference type="InterPro" id="IPR037401">
    <property type="entry name" value="SnoaL-like"/>
</dbReference>
<keyword evidence="3" id="KW-1185">Reference proteome</keyword>
<protein>
    <submittedName>
        <fullName evidence="2">SnoaL-like domain</fullName>
    </submittedName>
</protein>
<dbReference type="OrthoDB" id="8390at2157"/>
<dbReference type="eggNOG" id="arCOG10267">
    <property type="taxonomic scope" value="Archaea"/>
</dbReference>
<dbReference type="AlphaFoldDB" id="A0A075MT04"/>
<organism evidence="2 3">
    <name type="scientific">Candidatus Nitrososphaera evergladensis SR1</name>
    <dbReference type="NCBI Taxonomy" id="1459636"/>
    <lineage>
        <taxon>Archaea</taxon>
        <taxon>Nitrososphaerota</taxon>
        <taxon>Nitrososphaeria</taxon>
        <taxon>Nitrososphaerales</taxon>
        <taxon>Nitrososphaeraceae</taxon>
        <taxon>Nitrososphaera</taxon>
    </lineage>
</organism>
<reference evidence="2 3" key="1">
    <citation type="journal article" date="2014" name="PLoS ONE">
        <title>Genome Sequence of Candidatus Nitrososphaera evergladensis from Group I.1b Enriched from Everglades Soil Reveals Novel Genomic Features of the Ammonia-Oxidizing Archaea.</title>
        <authorList>
            <person name="Zhalnina K.V."/>
            <person name="Dias R."/>
            <person name="Leonard M.T."/>
            <person name="Dorr de Quadros P."/>
            <person name="Camargo F.A."/>
            <person name="Drew J.C."/>
            <person name="Farmerie W.G."/>
            <person name="Daroub S.H."/>
            <person name="Triplett E.W."/>
        </authorList>
    </citation>
    <scope>NUCLEOTIDE SEQUENCE [LARGE SCALE GENOMIC DNA]</scope>
    <source>
        <strain evidence="2 3">SR1</strain>
    </source>
</reference>
<dbReference type="InterPro" id="IPR032710">
    <property type="entry name" value="NTF2-like_dom_sf"/>
</dbReference>
<evidence type="ECO:0000313" key="3">
    <source>
        <dbReference type="Proteomes" id="UP000028194"/>
    </source>
</evidence>
<dbReference type="HOGENOM" id="CLU_1902037_0_0_2"/>
<name>A0A075MT04_9ARCH</name>
<dbReference type="Pfam" id="PF13474">
    <property type="entry name" value="SnoaL_3"/>
    <property type="match status" value="1"/>
</dbReference>
<dbReference type="STRING" id="1459636.NTE_02179"/>
<dbReference type="KEGG" id="nev:NTE_02179"/>
<dbReference type="Proteomes" id="UP000028194">
    <property type="component" value="Chromosome"/>
</dbReference>
<dbReference type="Gene3D" id="3.10.450.50">
    <property type="match status" value="1"/>
</dbReference>
<sequence>MSVTDSTKIRDLIYKYFQIAKSKEIEHIPAFFAERFTKFGDSPPYDLRDADRALMLEQLQFASISDYDFKINDLKIEIVAGEVAIATFALESTGIIVDDYSFRGTAINNKSRVTIMFQKDKKKEEWKMLHQHFSRMPS</sequence>
<feature type="domain" description="SnoaL-like" evidence="1">
    <location>
        <begin position="9"/>
        <end position="137"/>
    </location>
</feature>
<proteinExistence type="predicted"/>